<evidence type="ECO:0000313" key="1">
    <source>
        <dbReference type="EMBL" id="RZC32791.1"/>
    </source>
</evidence>
<protein>
    <submittedName>
        <fullName evidence="1">Uncharacterized protein</fullName>
    </submittedName>
</protein>
<organism evidence="1 2">
    <name type="scientific">Asbolus verrucosus</name>
    <name type="common">Desert ironclad beetle</name>
    <dbReference type="NCBI Taxonomy" id="1661398"/>
    <lineage>
        <taxon>Eukaryota</taxon>
        <taxon>Metazoa</taxon>
        <taxon>Ecdysozoa</taxon>
        <taxon>Arthropoda</taxon>
        <taxon>Hexapoda</taxon>
        <taxon>Insecta</taxon>
        <taxon>Pterygota</taxon>
        <taxon>Neoptera</taxon>
        <taxon>Endopterygota</taxon>
        <taxon>Coleoptera</taxon>
        <taxon>Polyphaga</taxon>
        <taxon>Cucujiformia</taxon>
        <taxon>Tenebrionidae</taxon>
        <taxon>Pimeliinae</taxon>
        <taxon>Asbolus</taxon>
    </lineage>
</organism>
<dbReference type="Proteomes" id="UP000292052">
    <property type="component" value="Unassembled WGS sequence"/>
</dbReference>
<gene>
    <name evidence="1" type="ORF">BDFB_008392</name>
</gene>
<sequence length="32" mass="3762">MEAQIRYISNFTEVGNHPQWVKVISKGQFLIK</sequence>
<keyword evidence="2" id="KW-1185">Reference proteome</keyword>
<comment type="caution">
    <text evidence="1">The sequence shown here is derived from an EMBL/GenBank/DDBJ whole genome shotgun (WGS) entry which is preliminary data.</text>
</comment>
<dbReference type="AlphaFoldDB" id="A0A482VIP8"/>
<accession>A0A482VIP8</accession>
<reference evidence="1 2" key="1">
    <citation type="submission" date="2017-03" db="EMBL/GenBank/DDBJ databases">
        <title>Genome of the blue death feigning beetle - Asbolus verrucosus.</title>
        <authorList>
            <person name="Rider S.D."/>
        </authorList>
    </citation>
    <scope>NUCLEOTIDE SEQUENCE [LARGE SCALE GENOMIC DNA]</scope>
    <source>
        <strain evidence="1">Butters</strain>
        <tissue evidence="1">Head and leg muscle</tissue>
    </source>
</reference>
<proteinExistence type="predicted"/>
<name>A0A482VIP8_ASBVE</name>
<evidence type="ECO:0000313" key="2">
    <source>
        <dbReference type="Proteomes" id="UP000292052"/>
    </source>
</evidence>
<dbReference type="EMBL" id="QDEB01094575">
    <property type="protein sequence ID" value="RZC32791.1"/>
    <property type="molecule type" value="Genomic_DNA"/>
</dbReference>